<dbReference type="OrthoDB" id="9803913at2"/>
<dbReference type="Gene3D" id="3.30.420.10">
    <property type="entry name" value="Ribonuclease H-like superfamily/Ribonuclease H"/>
    <property type="match status" value="1"/>
</dbReference>
<dbReference type="InterPro" id="IPR013520">
    <property type="entry name" value="Ribonucl_H"/>
</dbReference>
<dbReference type="Pfam" id="PF00929">
    <property type="entry name" value="RNase_T"/>
    <property type="match status" value="1"/>
</dbReference>
<organism evidence="5 6">
    <name type="scientific">Desulfuromonas soudanensis</name>
    <dbReference type="NCBI Taxonomy" id="1603606"/>
    <lineage>
        <taxon>Bacteria</taxon>
        <taxon>Pseudomonadati</taxon>
        <taxon>Thermodesulfobacteriota</taxon>
        <taxon>Desulfuromonadia</taxon>
        <taxon>Desulfuromonadales</taxon>
        <taxon>Desulfuromonadaceae</taxon>
        <taxon>Desulfuromonas</taxon>
    </lineage>
</organism>
<dbReference type="GO" id="GO:0008408">
    <property type="term" value="F:3'-5' exonuclease activity"/>
    <property type="evidence" value="ECO:0007669"/>
    <property type="project" value="TreeGrafter"/>
</dbReference>
<gene>
    <name evidence="5" type="ORF">DSOUD_3269</name>
</gene>
<dbReference type="PANTHER" id="PTHR30231">
    <property type="entry name" value="DNA POLYMERASE III SUBUNIT EPSILON"/>
    <property type="match status" value="1"/>
</dbReference>
<name>A0A0M3QGH5_9BACT</name>
<dbReference type="STRING" id="1603606.DSOUD_3269"/>
<proteinExistence type="predicted"/>
<dbReference type="PATRIC" id="fig|1603606.3.peg.3517"/>
<dbReference type="InterPro" id="IPR012337">
    <property type="entry name" value="RNaseH-like_sf"/>
</dbReference>
<evidence type="ECO:0000256" key="1">
    <source>
        <dbReference type="ARBA" id="ARBA00022722"/>
    </source>
</evidence>
<reference evidence="5 6" key="1">
    <citation type="submission" date="2015-07" db="EMBL/GenBank/DDBJ databases">
        <title>Isolation and Genomic Characterization of a Novel Halophilic Metal-Reducing Deltaproteobacterium from the Deep Subsurface.</title>
        <authorList>
            <person name="Badalamenti J.P."/>
            <person name="Summers Z.M."/>
            <person name="Gralnick J.A."/>
            <person name="Bond D.R."/>
        </authorList>
    </citation>
    <scope>NUCLEOTIDE SEQUENCE [LARGE SCALE GENOMIC DNA]</scope>
    <source>
        <strain evidence="5 6">WTL</strain>
    </source>
</reference>
<evidence type="ECO:0000259" key="4">
    <source>
        <dbReference type="SMART" id="SM00479"/>
    </source>
</evidence>
<dbReference type="GO" id="GO:0003676">
    <property type="term" value="F:nucleic acid binding"/>
    <property type="evidence" value="ECO:0007669"/>
    <property type="project" value="InterPro"/>
</dbReference>
<accession>A0A0M3QGH5</accession>
<keyword evidence="1" id="KW-0540">Nuclease</keyword>
<dbReference type="InterPro" id="IPR036397">
    <property type="entry name" value="RNaseH_sf"/>
</dbReference>
<dbReference type="RefSeq" id="WP_053551954.1">
    <property type="nucleotide sequence ID" value="NZ_CP010802.1"/>
</dbReference>
<dbReference type="EMBL" id="CP010802">
    <property type="protein sequence ID" value="ALC17989.1"/>
    <property type="molecule type" value="Genomic_DNA"/>
</dbReference>
<sequence>MQKLVFIDVETTGVDPERNGLTQISGCIQIGETLTDSFDYYLRPYATDLIEQTALDVTGIDRRQFLPESHPDFLAVPGQRFQDPQAVYISLVGLLGKHVNQFDKGDKFQFVGYNAHSFDMPFLRKFWEKNNDRFFGSWFWYPCLDVMLLWAQILLPVRAQLTNFKLMTVAAYAGLEVDESRLHDSQYDIELTRSLWLRGRQIIERGALPLQKGEQGRLF</sequence>
<keyword evidence="2" id="KW-0378">Hydrolase</keyword>
<evidence type="ECO:0000313" key="6">
    <source>
        <dbReference type="Proteomes" id="UP000057158"/>
    </source>
</evidence>
<feature type="domain" description="Exonuclease" evidence="4">
    <location>
        <begin position="3"/>
        <end position="205"/>
    </location>
</feature>
<dbReference type="CDD" id="cd06127">
    <property type="entry name" value="DEDDh"/>
    <property type="match status" value="1"/>
</dbReference>
<dbReference type="KEGG" id="des:DSOUD_3269"/>
<keyword evidence="3 5" id="KW-0269">Exonuclease</keyword>
<dbReference type="PANTHER" id="PTHR30231:SF4">
    <property type="entry name" value="PROTEIN NEN2"/>
    <property type="match status" value="1"/>
</dbReference>
<evidence type="ECO:0000256" key="2">
    <source>
        <dbReference type="ARBA" id="ARBA00022801"/>
    </source>
</evidence>
<dbReference type="SMART" id="SM00479">
    <property type="entry name" value="EXOIII"/>
    <property type="match status" value="1"/>
</dbReference>
<dbReference type="Proteomes" id="UP000057158">
    <property type="component" value="Chromosome"/>
</dbReference>
<evidence type="ECO:0000313" key="5">
    <source>
        <dbReference type="EMBL" id="ALC17989.1"/>
    </source>
</evidence>
<dbReference type="AlphaFoldDB" id="A0A0M3QGH5"/>
<protein>
    <submittedName>
        <fullName evidence="5">Exonuclease</fullName>
    </submittedName>
</protein>
<keyword evidence="6" id="KW-1185">Reference proteome</keyword>
<dbReference type="GO" id="GO:0006259">
    <property type="term" value="P:DNA metabolic process"/>
    <property type="evidence" value="ECO:0007669"/>
    <property type="project" value="UniProtKB-ARBA"/>
</dbReference>
<dbReference type="SUPFAM" id="SSF53098">
    <property type="entry name" value="Ribonuclease H-like"/>
    <property type="match status" value="1"/>
</dbReference>
<evidence type="ECO:0000256" key="3">
    <source>
        <dbReference type="ARBA" id="ARBA00022839"/>
    </source>
</evidence>